<sequence length="111" mass="12729">MMDRRVKIGGIVAAGAAVAYMFMNRNKEPKNKLGKTNADFMNTIEQEGRRFDRAVGDTADKAKTFVQDSRDKVANELEKPREQPQDLQRDAKTKTEDLLHSPKKKDESKWF</sequence>
<accession>S9VPH3</accession>
<evidence type="ECO:0000313" key="3">
    <source>
        <dbReference type="Proteomes" id="UP000015464"/>
    </source>
</evidence>
<name>S9VPH3_SCHCR</name>
<organism evidence="2 3">
    <name type="scientific">Schizosaccharomyces cryophilus (strain OY26 / ATCC MYA-4695 / CBS 11777 / NBRC 106824 / NRRL Y48691)</name>
    <name type="common">Fission yeast</name>
    <dbReference type="NCBI Taxonomy" id="653667"/>
    <lineage>
        <taxon>Eukaryota</taxon>
        <taxon>Fungi</taxon>
        <taxon>Dikarya</taxon>
        <taxon>Ascomycota</taxon>
        <taxon>Taphrinomycotina</taxon>
        <taxon>Schizosaccharomycetes</taxon>
        <taxon>Schizosaccharomycetales</taxon>
        <taxon>Schizosaccharomycetaceae</taxon>
        <taxon>Schizosaccharomyces</taxon>
    </lineage>
</organism>
<dbReference type="EMBL" id="KE546994">
    <property type="protein sequence ID" value="EPY49818.1"/>
    <property type="molecule type" value="Genomic_DNA"/>
</dbReference>
<evidence type="ECO:0000256" key="1">
    <source>
        <dbReference type="SAM" id="MobiDB-lite"/>
    </source>
</evidence>
<dbReference type="HOGENOM" id="CLU_173503_0_0_1"/>
<dbReference type="OMA" id="AVAYMFM"/>
<keyword evidence="3" id="KW-1185">Reference proteome</keyword>
<dbReference type="RefSeq" id="XP_013025159.1">
    <property type="nucleotide sequence ID" value="XM_013169705.1"/>
</dbReference>
<proteinExistence type="predicted"/>
<reference evidence="2 3" key="1">
    <citation type="journal article" date="2011" name="Science">
        <title>Comparative functional genomics of the fission yeasts.</title>
        <authorList>
            <person name="Rhind N."/>
            <person name="Chen Z."/>
            <person name="Yassour M."/>
            <person name="Thompson D.A."/>
            <person name="Haas B.J."/>
            <person name="Habib N."/>
            <person name="Wapinski I."/>
            <person name="Roy S."/>
            <person name="Lin M.F."/>
            <person name="Heiman D.I."/>
            <person name="Young S.K."/>
            <person name="Furuya K."/>
            <person name="Guo Y."/>
            <person name="Pidoux A."/>
            <person name="Chen H.M."/>
            <person name="Robbertse B."/>
            <person name="Goldberg J.M."/>
            <person name="Aoki K."/>
            <person name="Bayne E.H."/>
            <person name="Berlin A.M."/>
            <person name="Desjardins C.A."/>
            <person name="Dobbs E."/>
            <person name="Dukaj L."/>
            <person name="Fan L."/>
            <person name="FitzGerald M.G."/>
            <person name="French C."/>
            <person name="Gujja S."/>
            <person name="Hansen K."/>
            <person name="Keifenheim D."/>
            <person name="Levin J.Z."/>
            <person name="Mosher R.A."/>
            <person name="Mueller C.A."/>
            <person name="Pfiffner J."/>
            <person name="Priest M."/>
            <person name="Russ C."/>
            <person name="Smialowska A."/>
            <person name="Swoboda P."/>
            <person name="Sykes S.M."/>
            <person name="Vaughn M."/>
            <person name="Vengrova S."/>
            <person name="Yoder R."/>
            <person name="Zeng Q."/>
            <person name="Allshire R."/>
            <person name="Baulcombe D."/>
            <person name="Birren B.W."/>
            <person name="Brown W."/>
            <person name="Ekwall K."/>
            <person name="Kellis M."/>
            <person name="Leatherwood J."/>
            <person name="Levin H."/>
            <person name="Margalit H."/>
            <person name="Martienssen R."/>
            <person name="Nieduszynski C.A."/>
            <person name="Spatafora J.W."/>
            <person name="Friedman N."/>
            <person name="Dalgaard J.Z."/>
            <person name="Baumann P."/>
            <person name="Niki H."/>
            <person name="Regev A."/>
            <person name="Nusbaum C."/>
        </authorList>
    </citation>
    <scope>NUCLEOTIDE SEQUENCE [LARGE SCALE GENOMIC DNA]</scope>
    <source>
        <strain evidence="3">OY26 / ATCC MYA-4695 / CBS 11777 / NBRC 106824 / NRRL Y48691</strain>
    </source>
</reference>
<feature type="region of interest" description="Disordered" evidence="1">
    <location>
        <begin position="62"/>
        <end position="111"/>
    </location>
</feature>
<dbReference type="OrthoDB" id="5368065at2759"/>
<dbReference type="GeneID" id="25037609"/>
<dbReference type="Proteomes" id="UP000015464">
    <property type="component" value="Unassembled WGS sequence"/>
</dbReference>
<evidence type="ECO:0000313" key="2">
    <source>
        <dbReference type="EMBL" id="EPY49818.1"/>
    </source>
</evidence>
<protein>
    <submittedName>
        <fullName evidence="2">Uncharacterized protein</fullName>
    </submittedName>
</protein>
<dbReference type="AlphaFoldDB" id="S9VPH3"/>
<gene>
    <name evidence="2" type="ORF">SPOG_03292</name>
</gene>